<dbReference type="InterPro" id="IPR013024">
    <property type="entry name" value="GGCT-like"/>
</dbReference>
<dbReference type="InterPro" id="IPR036568">
    <property type="entry name" value="GGCT-like_sf"/>
</dbReference>
<comment type="caution">
    <text evidence="2">The sequence shown here is derived from an EMBL/GenBank/DDBJ whole genome shotgun (WGS) entry which is preliminary data.</text>
</comment>
<sequence>METERRQVNSFFVYGTLKRGQCREKLWPAEPSSVHPAWVVATLYGRHDYPAMTRGDSRVIGEVWTFPDSELPLVMCVLDEIEGTDGNGPSDLYHRYVVEATLLSGNLQRDRDNSDCVKAYAYFYNNDPVKDGFHVQPIDKGRQAWPG</sequence>
<dbReference type="Gene3D" id="3.10.490.10">
    <property type="entry name" value="Gamma-glutamyl cyclotransferase-like"/>
    <property type="match status" value="1"/>
</dbReference>
<dbReference type="Pfam" id="PF06094">
    <property type="entry name" value="GGACT"/>
    <property type="match status" value="1"/>
</dbReference>
<dbReference type="EMBL" id="JASZZN010000003">
    <property type="protein sequence ID" value="MDM4014668.1"/>
    <property type="molecule type" value="Genomic_DNA"/>
</dbReference>
<evidence type="ECO:0000313" key="2">
    <source>
        <dbReference type="EMBL" id="MDM4014668.1"/>
    </source>
</evidence>
<gene>
    <name evidence="2" type="ORF">QTN89_04440</name>
</gene>
<name>A0ABT7PDU3_9BACT</name>
<accession>A0ABT7PDU3</accession>
<dbReference type="RefSeq" id="WP_289162349.1">
    <property type="nucleotide sequence ID" value="NZ_JASZZN010000003.1"/>
</dbReference>
<organism evidence="2 3">
    <name type="scientific">Roseiconus lacunae</name>
    <dbReference type="NCBI Taxonomy" id="2605694"/>
    <lineage>
        <taxon>Bacteria</taxon>
        <taxon>Pseudomonadati</taxon>
        <taxon>Planctomycetota</taxon>
        <taxon>Planctomycetia</taxon>
        <taxon>Pirellulales</taxon>
        <taxon>Pirellulaceae</taxon>
        <taxon>Roseiconus</taxon>
    </lineage>
</organism>
<dbReference type="InterPro" id="IPR009288">
    <property type="entry name" value="AIG2-like_dom"/>
</dbReference>
<evidence type="ECO:0000259" key="1">
    <source>
        <dbReference type="Pfam" id="PF06094"/>
    </source>
</evidence>
<reference evidence="2 3" key="1">
    <citation type="submission" date="2023-06" db="EMBL/GenBank/DDBJ databases">
        <title>Roseiconus lacunae JC819 isolated from Gulf of Mannar region, Tamil Nadu.</title>
        <authorList>
            <person name="Pk S."/>
            <person name="Ch S."/>
            <person name="Ch V.R."/>
        </authorList>
    </citation>
    <scope>NUCLEOTIDE SEQUENCE [LARGE SCALE GENOMIC DNA]</scope>
    <source>
        <strain evidence="2 3">JC819</strain>
    </source>
</reference>
<dbReference type="CDD" id="cd06661">
    <property type="entry name" value="GGCT_like"/>
    <property type="match status" value="1"/>
</dbReference>
<keyword evidence="3" id="KW-1185">Reference proteome</keyword>
<feature type="domain" description="Gamma-glutamylcyclotransferase AIG2-like" evidence="1">
    <location>
        <begin position="11"/>
        <end position="131"/>
    </location>
</feature>
<protein>
    <submittedName>
        <fullName evidence="2">Gamma-glutamylcyclotransferase family protein</fullName>
    </submittedName>
</protein>
<evidence type="ECO:0000313" key="3">
    <source>
        <dbReference type="Proteomes" id="UP001239462"/>
    </source>
</evidence>
<proteinExistence type="predicted"/>
<dbReference type="Proteomes" id="UP001239462">
    <property type="component" value="Unassembled WGS sequence"/>
</dbReference>
<dbReference type="SUPFAM" id="SSF110857">
    <property type="entry name" value="Gamma-glutamyl cyclotransferase-like"/>
    <property type="match status" value="1"/>
</dbReference>